<keyword evidence="1" id="KW-0472">Membrane</keyword>
<reference evidence="2 3" key="1">
    <citation type="submission" date="2018-11" db="EMBL/GenBank/DDBJ databases">
        <title>Pseudaminobacter arsenicus sp. nov., an arsenic-resistant bacterium isolated from arsenic-rich aquifers.</title>
        <authorList>
            <person name="Mu Y."/>
        </authorList>
    </citation>
    <scope>NUCLEOTIDE SEQUENCE [LARGE SCALE GENOMIC DNA]</scope>
    <source>
        <strain evidence="2 3">CB3</strain>
    </source>
</reference>
<keyword evidence="3" id="KW-1185">Reference proteome</keyword>
<evidence type="ECO:0000256" key="1">
    <source>
        <dbReference type="SAM" id="Phobius"/>
    </source>
</evidence>
<feature type="transmembrane region" description="Helical" evidence="1">
    <location>
        <begin position="135"/>
        <end position="158"/>
    </location>
</feature>
<keyword evidence="1" id="KW-1133">Transmembrane helix</keyword>
<gene>
    <name evidence="2" type="ORF">EET67_18645</name>
</gene>
<sequence>MNYRAASLTIFPLSFIGLLSLERLSTYLVGLSPSSTFLWQASLELRALFRDLSNKFDLITGHSLLLQALMLFGCVVIICLTTQVRRWSAFSFLANHVTLLVAGVATMLAANFKVASSGITDAAGSMIWSSAEPSMTWLQLTVLATGILSCIWCHYLVVSHARADQARQRALLDKLQC</sequence>
<dbReference type="RefSeq" id="WP_128628053.1">
    <property type="nucleotide sequence ID" value="NZ_RKST01000020.1"/>
</dbReference>
<feature type="transmembrane region" description="Helical" evidence="1">
    <location>
        <begin position="92"/>
        <end position="115"/>
    </location>
</feature>
<accession>A0A432V2F6</accession>
<dbReference type="EMBL" id="RKST01000020">
    <property type="protein sequence ID" value="RUM96367.1"/>
    <property type="molecule type" value="Genomic_DNA"/>
</dbReference>
<evidence type="ECO:0000313" key="3">
    <source>
        <dbReference type="Proteomes" id="UP000281647"/>
    </source>
</evidence>
<dbReference type="Proteomes" id="UP000281647">
    <property type="component" value="Unassembled WGS sequence"/>
</dbReference>
<dbReference type="OrthoDB" id="8097957at2"/>
<name>A0A432V2F6_9HYPH</name>
<feature type="transmembrane region" description="Helical" evidence="1">
    <location>
        <begin position="59"/>
        <end position="80"/>
    </location>
</feature>
<proteinExistence type="predicted"/>
<protein>
    <submittedName>
        <fullName evidence="2">Uncharacterized protein</fullName>
    </submittedName>
</protein>
<dbReference type="AlphaFoldDB" id="A0A432V2F6"/>
<keyword evidence="1" id="KW-0812">Transmembrane</keyword>
<evidence type="ECO:0000313" key="2">
    <source>
        <dbReference type="EMBL" id="RUM96367.1"/>
    </source>
</evidence>
<organism evidence="2 3">
    <name type="scientific">Borborobacter arsenicus</name>
    <dbReference type="NCBI Taxonomy" id="1851146"/>
    <lineage>
        <taxon>Bacteria</taxon>
        <taxon>Pseudomonadati</taxon>
        <taxon>Pseudomonadota</taxon>
        <taxon>Alphaproteobacteria</taxon>
        <taxon>Hyphomicrobiales</taxon>
        <taxon>Phyllobacteriaceae</taxon>
        <taxon>Borborobacter</taxon>
    </lineage>
</organism>
<comment type="caution">
    <text evidence="2">The sequence shown here is derived from an EMBL/GenBank/DDBJ whole genome shotgun (WGS) entry which is preliminary data.</text>
</comment>